<keyword evidence="4" id="KW-0479">Metal-binding</keyword>
<dbReference type="GO" id="GO:0051539">
    <property type="term" value="F:4 iron, 4 sulfur cluster binding"/>
    <property type="evidence" value="ECO:0007669"/>
    <property type="project" value="UniProtKB-KW"/>
</dbReference>
<gene>
    <name evidence="8" type="ORF">AKN88_05985</name>
</gene>
<name>A0A0K1XHE1_9GAMM</name>
<keyword evidence="3" id="KW-0949">S-adenosyl-L-methionine</keyword>
<evidence type="ECO:0000256" key="6">
    <source>
        <dbReference type="ARBA" id="ARBA00023014"/>
    </source>
</evidence>
<dbReference type="PATRIC" id="fig|1698449.3.peg.1203"/>
<dbReference type="SFLD" id="SFLDG01094">
    <property type="entry name" value="Uncharacterised_Radical_SAM_Su"/>
    <property type="match status" value="1"/>
</dbReference>
<dbReference type="AlphaFoldDB" id="A0A0K1XHE1"/>
<keyword evidence="2" id="KW-0004">4Fe-4S</keyword>
<dbReference type="CDD" id="cd01335">
    <property type="entry name" value="Radical_SAM"/>
    <property type="match status" value="1"/>
</dbReference>
<dbReference type="EMBL" id="CP012365">
    <property type="protein sequence ID" value="AKX60583.1"/>
    <property type="molecule type" value="Genomic_DNA"/>
</dbReference>
<dbReference type="SFLD" id="SFLDS00029">
    <property type="entry name" value="Radical_SAM"/>
    <property type="match status" value="1"/>
</dbReference>
<dbReference type="PANTHER" id="PTHR30352:SF13">
    <property type="entry name" value="GLYCYL-RADICAL ENZYME ACTIVATING ENZYME YJJW-RELATED"/>
    <property type="match status" value="1"/>
</dbReference>
<evidence type="ECO:0000256" key="3">
    <source>
        <dbReference type="ARBA" id="ARBA00022691"/>
    </source>
</evidence>
<dbReference type="RefSeq" id="WP_053101937.1">
    <property type="nucleotide sequence ID" value="NZ_CP012365.1"/>
</dbReference>
<dbReference type="SUPFAM" id="SSF102114">
    <property type="entry name" value="Radical SAM enzymes"/>
    <property type="match status" value="1"/>
</dbReference>
<evidence type="ECO:0000256" key="4">
    <source>
        <dbReference type="ARBA" id="ARBA00022723"/>
    </source>
</evidence>
<dbReference type="GO" id="GO:0046872">
    <property type="term" value="F:metal ion binding"/>
    <property type="evidence" value="ECO:0007669"/>
    <property type="project" value="UniProtKB-KW"/>
</dbReference>
<dbReference type="InterPro" id="IPR034457">
    <property type="entry name" value="Organic_radical-activating"/>
</dbReference>
<reference evidence="8 9" key="1">
    <citation type="journal article" date="2015" name="Genome Announc.">
        <title>Genome Sequences of Oblitimonas alkaliphila gen. nov. sp. nov. (Proposed), a Novel Bacterium of the Pseudomonadaceae Family.</title>
        <authorList>
            <person name="Lauer A.C."/>
            <person name="Nicholson A.C."/>
            <person name="Humrighouse B.W."/>
            <person name="Emery B."/>
            <person name="Drobish A."/>
            <person name="Juieng P."/>
            <person name="Loparev V."/>
            <person name="McQuiston J.R."/>
        </authorList>
    </citation>
    <scope>NUCLEOTIDE SEQUENCE [LARGE SCALE GENOMIC DNA]</scope>
    <source>
        <strain evidence="8 9">E5571</strain>
    </source>
</reference>
<evidence type="ECO:0000259" key="7">
    <source>
        <dbReference type="PROSITE" id="PS51918"/>
    </source>
</evidence>
<dbReference type="InterPro" id="IPR013785">
    <property type="entry name" value="Aldolase_TIM"/>
</dbReference>
<proteinExistence type="predicted"/>
<keyword evidence="5" id="KW-0408">Iron</keyword>
<evidence type="ECO:0000256" key="2">
    <source>
        <dbReference type="ARBA" id="ARBA00022485"/>
    </source>
</evidence>
<feature type="domain" description="Radical SAM core" evidence="7">
    <location>
        <begin position="14"/>
        <end position="227"/>
    </location>
</feature>
<dbReference type="Pfam" id="PF04055">
    <property type="entry name" value="Radical_SAM"/>
    <property type="match status" value="1"/>
</dbReference>
<comment type="cofactor">
    <cofactor evidence="1">
        <name>[4Fe-4S] cluster</name>
        <dbReference type="ChEBI" id="CHEBI:49883"/>
    </cofactor>
</comment>
<dbReference type="Proteomes" id="UP000063953">
    <property type="component" value="Chromosome"/>
</dbReference>
<dbReference type="InterPro" id="IPR058240">
    <property type="entry name" value="rSAM_sf"/>
</dbReference>
<accession>A0A0K1XHE1</accession>
<dbReference type="InterPro" id="IPR007197">
    <property type="entry name" value="rSAM"/>
</dbReference>
<protein>
    <submittedName>
        <fullName evidence="8">Anaerobic ribonucleoside-triphosphate reductase activating protein</fullName>
    </submittedName>
</protein>
<dbReference type="InterPro" id="IPR012840">
    <property type="entry name" value="NrdG2"/>
</dbReference>
<evidence type="ECO:0000256" key="1">
    <source>
        <dbReference type="ARBA" id="ARBA00001966"/>
    </source>
</evidence>
<keyword evidence="9" id="KW-1185">Reference proteome</keyword>
<organism evidence="8 9">
    <name type="scientific">Thiopseudomonas alkaliphila</name>
    <dbReference type="NCBI Taxonomy" id="1697053"/>
    <lineage>
        <taxon>Bacteria</taxon>
        <taxon>Pseudomonadati</taxon>
        <taxon>Pseudomonadota</taxon>
        <taxon>Gammaproteobacteria</taxon>
        <taxon>Pseudomonadales</taxon>
        <taxon>Pseudomonadaceae</taxon>
        <taxon>Thiopseudomonas</taxon>
    </lineage>
</organism>
<sequence length="228" mass="24927">MLKIGGWLPFTTLDYPQHLACVVFCQGCAWRCDYCHNPELISPSATSQFSWSDILTFLQKRQGLLQAVVFSGGEATLQPKLAQAMQQVAALGFKVGLHTAGIKPKALAKVLPWCDWVGLDIKAPYGQAAAITGVAHSDQPNWESLALVLASQVAYECRTTVHWSQLSPTAVLQLAQQLKAQGVQNFCLQLARATPALPLEPHTAPSQPELAQLKQHLATLFKQFELRA</sequence>
<dbReference type="STRING" id="1697053.AKN87_08440"/>
<evidence type="ECO:0000256" key="5">
    <source>
        <dbReference type="ARBA" id="ARBA00023004"/>
    </source>
</evidence>
<evidence type="ECO:0000313" key="8">
    <source>
        <dbReference type="EMBL" id="AKX60583.1"/>
    </source>
</evidence>
<dbReference type="Gene3D" id="3.20.20.70">
    <property type="entry name" value="Aldolase class I"/>
    <property type="match status" value="1"/>
</dbReference>
<dbReference type="GO" id="GO:0003824">
    <property type="term" value="F:catalytic activity"/>
    <property type="evidence" value="ECO:0007669"/>
    <property type="project" value="InterPro"/>
</dbReference>
<dbReference type="NCBIfam" id="TIGR02495">
    <property type="entry name" value="NrdG2"/>
    <property type="match status" value="1"/>
</dbReference>
<evidence type="ECO:0000313" key="9">
    <source>
        <dbReference type="Proteomes" id="UP000063953"/>
    </source>
</evidence>
<keyword evidence="6" id="KW-0411">Iron-sulfur</keyword>
<dbReference type="PANTHER" id="PTHR30352">
    <property type="entry name" value="PYRUVATE FORMATE-LYASE-ACTIVATING ENZYME"/>
    <property type="match status" value="1"/>
</dbReference>
<dbReference type="PROSITE" id="PS51918">
    <property type="entry name" value="RADICAL_SAM"/>
    <property type="match status" value="1"/>
</dbReference>